<keyword evidence="4" id="KW-1185">Reference proteome</keyword>
<evidence type="ECO:0000259" key="2">
    <source>
        <dbReference type="Pfam" id="PF03732"/>
    </source>
</evidence>
<dbReference type="PANTHER" id="PTHR33223:SF6">
    <property type="entry name" value="CCHC-TYPE DOMAIN-CONTAINING PROTEIN"/>
    <property type="match status" value="1"/>
</dbReference>
<feature type="domain" description="Retrotransposon gag" evidence="2">
    <location>
        <begin position="39"/>
        <end position="128"/>
    </location>
</feature>
<feature type="region of interest" description="Disordered" evidence="1">
    <location>
        <begin position="168"/>
        <end position="198"/>
    </location>
</feature>
<evidence type="ECO:0000313" key="4">
    <source>
        <dbReference type="Proteomes" id="UP000886595"/>
    </source>
</evidence>
<comment type="caution">
    <text evidence="3">The sequence shown here is derived from an EMBL/GenBank/DDBJ whole genome shotgun (WGS) entry which is preliminary data.</text>
</comment>
<protein>
    <recommendedName>
        <fullName evidence="2">Retrotransposon gag domain-containing protein</fullName>
    </recommendedName>
</protein>
<sequence>MLRKVEMPIFSGKSPFGWISRVERFFRYGKFNEEEKLELVSLSLEEPMLNWFNGELLTDPFVSWNNFTERILDRFAGSLEEDPAARLFSIQQTGDIADYVNEFEELVFQVSGVDEKNLVKVFYNGLKPEMKEVIQMKEPQGLTNHKVSLMKMQSVVFCRVMSEDKQVVTRNKPLQSSSNYNTKQNTGVQKFLNQNGAS</sequence>
<evidence type="ECO:0000313" key="3">
    <source>
        <dbReference type="EMBL" id="KAG2314507.1"/>
    </source>
</evidence>
<accession>A0A8X7VNR6</accession>
<proteinExistence type="predicted"/>
<name>A0A8X7VNR6_BRACI</name>
<dbReference type="Proteomes" id="UP000886595">
    <property type="component" value="Unassembled WGS sequence"/>
</dbReference>
<dbReference type="InterPro" id="IPR005162">
    <property type="entry name" value="Retrotrans_gag_dom"/>
</dbReference>
<dbReference type="AlphaFoldDB" id="A0A8X7VNR6"/>
<evidence type="ECO:0000256" key="1">
    <source>
        <dbReference type="SAM" id="MobiDB-lite"/>
    </source>
</evidence>
<gene>
    <name evidence="3" type="ORF">Bca52824_017629</name>
</gene>
<dbReference type="PANTHER" id="PTHR33223">
    <property type="entry name" value="CCHC-TYPE DOMAIN-CONTAINING PROTEIN"/>
    <property type="match status" value="1"/>
</dbReference>
<dbReference type="EMBL" id="JAAMPC010000004">
    <property type="protein sequence ID" value="KAG2314507.1"/>
    <property type="molecule type" value="Genomic_DNA"/>
</dbReference>
<dbReference type="Pfam" id="PF03732">
    <property type="entry name" value="Retrotrans_gag"/>
    <property type="match status" value="1"/>
</dbReference>
<reference evidence="3 4" key="1">
    <citation type="submission" date="2020-02" db="EMBL/GenBank/DDBJ databases">
        <authorList>
            <person name="Ma Q."/>
            <person name="Huang Y."/>
            <person name="Song X."/>
            <person name="Pei D."/>
        </authorList>
    </citation>
    <scope>NUCLEOTIDE SEQUENCE [LARGE SCALE GENOMIC DNA]</scope>
    <source>
        <strain evidence="3">Sxm20200214</strain>
        <tissue evidence="3">Leaf</tissue>
    </source>
</reference>
<organism evidence="3 4">
    <name type="scientific">Brassica carinata</name>
    <name type="common">Ethiopian mustard</name>
    <name type="synonym">Abyssinian cabbage</name>
    <dbReference type="NCBI Taxonomy" id="52824"/>
    <lineage>
        <taxon>Eukaryota</taxon>
        <taxon>Viridiplantae</taxon>
        <taxon>Streptophyta</taxon>
        <taxon>Embryophyta</taxon>
        <taxon>Tracheophyta</taxon>
        <taxon>Spermatophyta</taxon>
        <taxon>Magnoliopsida</taxon>
        <taxon>eudicotyledons</taxon>
        <taxon>Gunneridae</taxon>
        <taxon>Pentapetalae</taxon>
        <taxon>rosids</taxon>
        <taxon>malvids</taxon>
        <taxon>Brassicales</taxon>
        <taxon>Brassicaceae</taxon>
        <taxon>Brassiceae</taxon>
        <taxon>Brassica</taxon>
    </lineage>
</organism>
<dbReference type="OrthoDB" id="1749511at2759"/>